<proteinExistence type="predicted"/>
<name>A0AAV2DBQ8_9ROSI</name>
<sequence>MRGVADLEDNIQFQIGGEHQQLSIQEFTRAMDIYSADVVESLDAFATLTREFDFPCFKSFYESKVKKSNSRSCDVKLSEASKVKPEWWLIHHVIDRSMVGKNRSKGNLTARDMNFFQSMHLHQSFQLILAILSIFKRYETDHPPIVLHGGFFVTRLTKFFQVNFGAVQFRLHSKTNLISFDVLKSRMKVLHMNDDGIWGVRGFSFPITNTLDVEDTVFCLSEATTVKERRGLVNKEEHVESMYEGGEAPPSTSHPVPPPINNARNYRVEAMIAAILHNQRREKEA</sequence>
<dbReference type="AlphaFoldDB" id="A0AAV2DBQ8"/>
<gene>
    <name evidence="1" type="ORF">LTRI10_LOCUS13206</name>
</gene>
<reference evidence="1 2" key="1">
    <citation type="submission" date="2024-04" db="EMBL/GenBank/DDBJ databases">
        <authorList>
            <person name="Fracassetti M."/>
        </authorList>
    </citation>
    <scope>NUCLEOTIDE SEQUENCE [LARGE SCALE GENOMIC DNA]</scope>
</reference>
<evidence type="ECO:0000313" key="2">
    <source>
        <dbReference type="Proteomes" id="UP001497516"/>
    </source>
</evidence>
<dbReference type="EMBL" id="OZ034815">
    <property type="protein sequence ID" value="CAL1371126.1"/>
    <property type="molecule type" value="Genomic_DNA"/>
</dbReference>
<organism evidence="1 2">
    <name type="scientific">Linum trigynum</name>
    <dbReference type="NCBI Taxonomy" id="586398"/>
    <lineage>
        <taxon>Eukaryota</taxon>
        <taxon>Viridiplantae</taxon>
        <taxon>Streptophyta</taxon>
        <taxon>Embryophyta</taxon>
        <taxon>Tracheophyta</taxon>
        <taxon>Spermatophyta</taxon>
        <taxon>Magnoliopsida</taxon>
        <taxon>eudicotyledons</taxon>
        <taxon>Gunneridae</taxon>
        <taxon>Pentapetalae</taxon>
        <taxon>rosids</taxon>
        <taxon>fabids</taxon>
        <taxon>Malpighiales</taxon>
        <taxon>Linaceae</taxon>
        <taxon>Linum</taxon>
    </lineage>
</organism>
<evidence type="ECO:0000313" key="1">
    <source>
        <dbReference type="EMBL" id="CAL1371126.1"/>
    </source>
</evidence>
<dbReference type="Proteomes" id="UP001497516">
    <property type="component" value="Chromosome 2"/>
</dbReference>
<accession>A0AAV2DBQ8</accession>
<protein>
    <submittedName>
        <fullName evidence="1">Uncharacterized protein</fullName>
    </submittedName>
</protein>
<keyword evidence="2" id="KW-1185">Reference proteome</keyword>